<name>A0A0E9T9B8_ANGAN</name>
<organism evidence="1">
    <name type="scientific">Anguilla anguilla</name>
    <name type="common">European freshwater eel</name>
    <name type="synonym">Muraena anguilla</name>
    <dbReference type="NCBI Taxonomy" id="7936"/>
    <lineage>
        <taxon>Eukaryota</taxon>
        <taxon>Metazoa</taxon>
        <taxon>Chordata</taxon>
        <taxon>Craniata</taxon>
        <taxon>Vertebrata</taxon>
        <taxon>Euteleostomi</taxon>
        <taxon>Actinopterygii</taxon>
        <taxon>Neopterygii</taxon>
        <taxon>Teleostei</taxon>
        <taxon>Anguilliformes</taxon>
        <taxon>Anguillidae</taxon>
        <taxon>Anguilla</taxon>
    </lineage>
</organism>
<reference evidence="1" key="1">
    <citation type="submission" date="2014-11" db="EMBL/GenBank/DDBJ databases">
        <authorList>
            <person name="Amaro Gonzalez C."/>
        </authorList>
    </citation>
    <scope>NUCLEOTIDE SEQUENCE</scope>
</reference>
<dbReference type="AlphaFoldDB" id="A0A0E9T9B8"/>
<evidence type="ECO:0000313" key="1">
    <source>
        <dbReference type="EMBL" id="JAH50022.1"/>
    </source>
</evidence>
<dbReference type="EMBL" id="GBXM01058555">
    <property type="protein sequence ID" value="JAH50022.1"/>
    <property type="molecule type" value="Transcribed_RNA"/>
</dbReference>
<sequence>MYRLYYYYKVDLNDKIINLK</sequence>
<accession>A0A0E9T9B8</accession>
<protein>
    <submittedName>
        <fullName evidence="1">Uncharacterized protein</fullName>
    </submittedName>
</protein>
<reference evidence="1" key="2">
    <citation type="journal article" date="2015" name="Fish Shellfish Immunol.">
        <title>Early steps in the European eel (Anguilla anguilla)-Vibrio vulnificus interaction in the gills: Role of the RtxA13 toxin.</title>
        <authorList>
            <person name="Callol A."/>
            <person name="Pajuelo D."/>
            <person name="Ebbesson L."/>
            <person name="Teles M."/>
            <person name="MacKenzie S."/>
            <person name="Amaro C."/>
        </authorList>
    </citation>
    <scope>NUCLEOTIDE SEQUENCE</scope>
</reference>
<proteinExistence type="predicted"/>